<comment type="caution">
    <text evidence="1">The sequence shown here is derived from an EMBL/GenBank/DDBJ whole genome shotgun (WGS) entry which is preliminary data.</text>
</comment>
<proteinExistence type="predicted"/>
<dbReference type="AlphaFoldDB" id="A0AA88AAP6"/>
<keyword evidence="2" id="KW-1185">Reference proteome</keyword>
<dbReference type="PANTHER" id="PTHR34538:SF4">
    <property type="entry name" value="EXPRESSED PROTEIN"/>
    <property type="match status" value="1"/>
</dbReference>
<dbReference type="PANTHER" id="PTHR34538">
    <property type="entry name" value="EXPRESSED PROTEIN"/>
    <property type="match status" value="1"/>
</dbReference>
<name>A0AA88AAP6_FICCA</name>
<sequence>MKTSNFSGMRRIQSLKFGKRIISNDYEVTLVSVKRRASLSCFRCNVPYLLRQLIWRLKSHCKRALSAKRSGVRYSYDPRSYALNFDDGLL</sequence>
<organism evidence="1 2">
    <name type="scientific">Ficus carica</name>
    <name type="common">Common fig</name>
    <dbReference type="NCBI Taxonomy" id="3494"/>
    <lineage>
        <taxon>Eukaryota</taxon>
        <taxon>Viridiplantae</taxon>
        <taxon>Streptophyta</taxon>
        <taxon>Embryophyta</taxon>
        <taxon>Tracheophyta</taxon>
        <taxon>Spermatophyta</taxon>
        <taxon>Magnoliopsida</taxon>
        <taxon>eudicotyledons</taxon>
        <taxon>Gunneridae</taxon>
        <taxon>Pentapetalae</taxon>
        <taxon>rosids</taxon>
        <taxon>fabids</taxon>
        <taxon>Rosales</taxon>
        <taxon>Moraceae</taxon>
        <taxon>Ficeae</taxon>
        <taxon>Ficus</taxon>
    </lineage>
</organism>
<evidence type="ECO:0000313" key="2">
    <source>
        <dbReference type="Proteomes" id="UP001187192"/>
    </source>
</evidence>
<reference evidence="1" key="1">
    <citation type="submission" date="2023-07" db="EMBL/GenBank/DDBJ databases">
        <title>draft genome sequence of fig (Ficus carica).</title>
        <authorList>
            <person name="Takahashi T."/>
            <person name="Nishimura K."/>
        </authorList>
    </citation>
    <scope>NUCLEOTIDE SEQUENCE</scope>
</reference>
<gene>
    <name evidence="1" type="ORF">TIFTF001_018222</name>
</gene>
<protein>
    <submittedName>
        <fullName evidence="1">Uncharacterized protein</fullName>
    </submittedName>
</protein>
<dbReference type="EMBL" id="BTGU01000029">
    <property type="protein sequence ID" value="GMN49054.1"/>
    <property type="molecule type" value="Genomic_DNA"/>
</dbReference>
<evidence type="ECO:0000313" key="1">
    <source>
        <dbReference type="EMBL" id="GMN49054.1"/>
    </source>
</evidence>
<accession>A0AA88AAP6</accession>
<dbReference type="Proteomes" id="UP001187192">
    <property type="component" value="Unassembled WGS sequence"/>
</dbReference>